<dbReference type="EMBL" id="JAERQG010000001">
    <property type="protein sequence ID" value="MBL0764452.1"/>
    <property type="molecule type" value="Genomic_DNA"/>
</dbReference>
<dbReference type="Gene3D" id="3.40.30.10">
    <property type="entry name" value="Glutaredoxin"/>
    <property type="match status" value="1"/>
</dbReference>
<reference evidence="3" key="1">
    <citation type="submission" date="2021-01" db="EMBL/GenBank/DDBJ databases">
        <title>Marivirga sp. nov., isolated from intertidal surface sediments.</title>
        <authorList>
            <person name="Zhang M."/>
        </authorList>
    </citation>
    <scope>NUCLEOTIDE SEQUENCE</scope>
    <source>
        <strain evidence="3">SM1354</strain>
    </source>
</reference>
<dbReference type="RefSeq" id="WP_201918034.1">
    <property type="nucleotide sequence ID" value="NZ_JAERQG010000001.1"/>
</dbReference>
<gene>
    <name evidence="3" type="ORF">JKP34_04250</name>
</gene>
<evidence type="ECO:0000256" key="1">
    <source>
        <dbReference type="SAM" id="SignalP"/>
    </source>
</evidence>
<dbReference type="GO" id="GO:0016209">
    <property type="term" value="F:antioxidant activity"/>
    <property type="evidence" value="ECO:0007669"/>
    <property type="project" value="InterPro"/>
</dbReference>
<comment type="caution">
    <text evidence="3">The sequence shown here is derived from an EMBL/GenBank/DDBJ whole genome shotgun (WGS) entry which is preliminary data.</text>
</comment>
<dbReference type="CDD" id="cd02966">
    <property type="entry name" value="TlpA_like_family"/>
    <property type="match status" value="1"/>
</dbReference>
<keyword evidence="4" id="KW-1185">Reference proteome</keyword>
<proteinExistence type="predicted"/>
<dbReference type="PROSITE" id="PS51352">
    <property type="entry name" value="THIOREDOXIN_2"/>
    <property type="match status" value="1"/>
</dbReference>
<dbReference type="InterPro" id="IPR013766">
    <property type="entry name" value="Thioredoxin_domain"/>
</dbReference>
<dbReference type="InterPro" id="IPR000866">
    <property type="entry name" value="AhpC/TSA"/>
</dbReference>
<dbReference type="AlphaFoldDB" id="A0A937A696"/>
<evidence type="ECO:0000313" key="3">
    <source>
        <dbReference type="EMBL" id="MBL0764452.1"/>
    </source>
</evidence>
<dbReference type="SUPFAM" id="SSF52833">
    <property type="entry name" value="Thioredoxin-like"/>
    <property type="match status" value="1"/>
</dbReference>
<protein>
    <submittedName>
        <fullName evidence="3">TlpA family protein disulfide reductase</fullName>
    </submittedName>
</protein>
<dbReference type="PANTHER" id="PTHR42852:SF17">
    <property type="entry name" value="THIOREDOXIN-LIKE PROTEIN HI_1115"/>
    <property type="match status" value="1"/>
</dbReference>
<accession>A0A937A696</accession>
<dbReference type="InterPro" id="IPR036249">
    <property type="entry name" value="Thioredoxin-like_sf"/>
</dbReference>
<feature type="domain" description="Thioredoxin" evidence="2">
    <location>
        <begin position="15"/>
        <end position="160"/>
    </location>
</feature>
<dbReference type="GO" id="GO:0016491">
    <property type="term" value="F:oxidoreductase activity"/>
    <property type="evidence" value="ECO:0007669"/>
    <property type="project" value="InterPro"/>
</dbReference>
<dbReference type="PANTHER" id="PTHR42852">
    <property type="entry name" value="THIOL:DISULFIDE INTERCHANGE PROTEIN DSBE"/>
    <property type="match status" value="1"/>
</dbReference>
<dbReference type="InterPro" id="IPR050553">
    <property type="entry name" value="Thioredoxin_ResA/DsbE_sf"/>
</dbReference>
<evidence type="ECO:0000313" key="4">
    <source>
        <dbReference type="Proteomes" id="UP000642920"/>
    </source>
</evidence>
<dbReference type="Pfam" id="PF00578">
    <property type="entry name" value="AhpC-TSA"/>
    <property type="match status" value="1"/>
</dbReference>
<name>A0A937A696_9BACT</name>
<sequence length="162" mass="18756">MSRKFLSILLFILIISTGSLAQSNKVKVIKVPEMVKLTKAKDDQVKVINYWATWCKPCIKELPYFVQAAKHYPNVEFIFISLDFADQTKRVNSFAQKKELTVGELYLIDDLDYNSWIDKISPEWSGAIPATMIINGDQKKFYEQEFHEGELTKIIEETLNNN</sequence>
<keyword evidence="1" id="KW-0732">Signal</keyword>
<feature type="chain" id="PRO_5037898500" evidence="1">
    <location>
        <begin position="22"/>
        <end position="162"/>
    </location>
</feature>
<feature type="signal peptide" evidence="1">
    <location>
        <begin position="1"/>
        <end position="21"/>
    </location>
</feature>
<evidence type="ECO:0000259" key="2">
    <source>
        <dbReference type="PROSITE" id="PS51352"/>
    </source>
</evidence>
<dbReference type="Proteomes" id="UP000642920">
    <property type="component" value="Unassembled WGS sequence"/>
</dbReference>
<organism evidence="3 4">
    <name type="scientific">Marivirga atlantica</name>
    <dbReference type="NCBI Taxonomy" id="1548457"/>
    <lineage>
        <taxon>Bacteria</taxon>
        <taxon>Pseudomonadati</taxon>
        <taxon>Bacteroidota</taxon>
        <taxon>Cytophagia</taxon>
        <taxon>Cytophagales</taxon>
        <taxon>Marivirgaceae</taxon>
        <taxon>Marivirga</taxon>
    </lineage>
</organism>